<keyword evidence="4" id="KW-1185">Reference proteome</keyword>
<dbReference type="PRINTS" id="PR00868">
    <property type="entry name" value="DNAPOLI"/>
</dbReference>
<dbReference type="Proteomes" id="UP001497744">
    <property type="component" value="Unassembled WGS sequence"/>
</dbReference>
<dbReference type="SUPFAM" id="SSF56672">
    <property type="entry name" value="DNA/RNA polymerases"/>
    <property type="match status" value="1"/>
</dbReference>
<evidence type="ECO:0000313" key="3">
    <source>
        <dbReference type="EMBL" id="GIX66048.1"/>
    </source>
</evidence>
<dbReference type="Pfam" id="PF01612">
    <property type="entry name" value="DNA_pol_A_exo1"/>
    <property type="match status" value="1"/>
</dbReference>
<dbReference type="InterPro" id="IPR012337">
    <property type="entry name" value="RNaseH-like_sf"/>
</dbReference>
<dbReference type="Pfam" id="PF13481">
    <property type="entry name" value="AAA_25"/>
    <property type="match status" value="1"/>
</dbReference>
<protein>
    <submittedName>
        <fullName evidence="3">DNA polymerase I</fullName>
    </submittedName>
</protein>
<dbReference type="InterPro" id="IPR007694">
    <property type="entry name" value="DNA_helicase_DnaB-like_C"/>
</dbReference>
<organism evidence="3 4">
    <name type="scientific">Babesia caballi</name>
    <dbReference type="NCBI Taxonomy" id="5871"/>
    <lineage>
        <taxon>Eukaryota</taxon>
        <taxon>Sar</taxon>
        <taxon>Alveolata</taxon>
        <taxon>Apicomplexa</taxon>
        <taxon>Aconoidasida</taxon>
        <taxon>Piroplasmida</taxon>
        <taxon>Babesiidae</taxon>
        <taxon>Babesia</taxon>
    </lineage>
</organism>
<dbReference type="InterPro" id="IPR043502">
    <property type="entry name" value="DNA/RNA_pol_sf"/>
</dbReference>
<feature type="compositionally biased region" description="Low complexity" evidence="1">
    <location>
        <begin position="993"/>
        <end position="1002"/>
    </location>
</feature>
<dbReference type="SUPFAM" id="SSF52540">
    <property type="entry name" value="P-loop containing nucleoside triphosphate hydrolases"/>
    <property type="match status" value="1"/>
</dbReference>
<dbReference type="Gene3D" id="3.40.1360.10">
    <property type="match status" value="1"/>
</dbReference>
<comment type="caution">
    <text evidence="3">The sequence shown here is derived from an EMBL/GenBank/DDBJ whole genome shotgun (WGS) entry which is preliminary data.</text>
</comment>
<dbReference type="GO" id="GO:0006261">
    <property type="term" value="P:DNA-templated DNA replication"/>
    <property type="evidence" value="ECO:0007669"/>
    <property type="project" value="InterPro"/>
</dbReference>
<dbReference type="PANTHER" id="PTHR12873">
    <property type="entry name" value="T7-LIKE MITOCHONDRIAL DNA HELICASE"/>
    <property type="match status" value="1"/>
</dbReference>
<dbReference type="InterPro" id="IPR002298">
    <property type="entry name" value="DNA_polymerase_A"/>
</dbReference>
<dbReference type="CDD" id="cd08639">
    <property type="entry name" value="DNA_pol_A_Aquificae_like"/>
    <property type="match status" value="1"/>
</dbReference>
<proteinExistence type="predicted"/>
<dbReference type="InterPro" id="IPR002562">
    <property type="entry name" value="3'-5'_exonuclease_dom"/>
</dbReference>
<dbReference type="PROSITE" id="PS51199">
    <property type="entry name" value="SF4_HELICASE"/>
    <property type="match status" value="1"/>
</dbReference>
<dbReference type="Gene3D" id="3.40.50.300">
    <property type="entry name" value="P-loop containing nucleotide triphosphate hydrolases"/>
    <property type="match status" value="1"/>
</dbReference>
<dbReference type="InterPro" id="IPR034154">
    <property type="entry name" value="TOPRIM_DnaG/twinkle"/>
</dbReference>
<dbReference type="EMBL" id="BPLF01000006">
    <property type="protein sequence ID" value="GIX66048.1"/>
    <property type="molecule type" value="Genomic_DNA"/>
</dbReference>
<dbReference type="Gene3D" id="3.30.420.10">
    <property type="entry name" value="Ribonuclease H-like superfamily/Ribonuclease H"/>
    <property type="match status" value="1"/>
</dbReference>
<feature type="region of interest" description="Disordered" evidence="1">
    <location>
        <begin position="854"/>
        <end position="898"/>
    </location>
</feature>
<dbReference type="GO" id="GO:0005524">
    <property type="term" value="F:ATP binding"/>
    <property type="evidence" value="ECO:0007669"/>
    <property type="project" value="InterPro"/>
</dbReference>
<dbReference type="InterPro" id="IPR001098">
    <property type="entry name" value="DNA-dir_DNA_pol_A_palm_dom"/>
</dbReference>
<feature type="compositionally biased region" description="Polar residues" evidence="1">
    <location>
        <begin position="969"/>
        <end position="992"/>
    </location>
</feature>
<evidence type="ECO:0000313" key="4">
    <source>
        <dbReference type="Proteomes" id="UP001497744"/>
    </source>
</evidence>
<reference evidence="3 4" key="1">
    <citation type="submission" date="2021-06" db="EMBL/GenBank/DDBJ databases">
        <title>Genome sequence of Babesia caballi.</title>
        <authorList>
            <person name="Yamagishi J."/>
            <person name="Kidaka T."/>
            <person name="Ochi A."/>
        </authorList>
    </citation>
    <scope>NUCLEOTIDE SEQUENCE [LARGE SCALE GENOMIC DNA]</scope>
    <source>
        <strain evidence="3">USDA-D6B2</strain>
    </source>
</reference>
<dbReference type="InterPro" id="IPR027417">
    <property type="entry name" value="P-loop_NTPase"/>
</dbReference>
<dbReference type="GO" id="GO:0008408">
    <property type="term" value="F:3'-5' exonuclease activity"/>
    <property type="evidence" value="ECO:0007669"/>
    <property type="project" value="InterPro"/>
</dbReference>
<dbReference type="InterPro" id="IPR027032">
    <property type="entry name" value="Twinkle-like"/>
</dbReference>
<dbReference type="SUPFAM" id="SSF53098">
    <property type="entry name" value="Ribonuclease H-like"/>
    <property type="match status" value="1"/>
</dbReference>
<evidence type="ECO:0000256" key="1">
    <source>
        <dbReference type="SAM" id="MobiDB-lite"/>
    </source>
</evidence>
<dbReference type="Pfam" id="PF00476">
    <property type="entry name" value="DNA_pol_A"/>
    <property type="match status" value="1"/>
</dbReference>
<dbReference type="SMART" id="SM00482">
    <property type="entry name" value="POLAc"/>
    <property type="match status" value="1"/>
</dbReference>
<dbReference type="CDD" id="cd01122">
    <property type="entry name" value="Twinkle_C"/>
    <property type="match status" value="1"/>
</dbReference>
<dbReference type="RefSeq" id="XP_067718117.1">
    <property type="nucleotide sequence ID" value="XM_067862016.1"/>
</dbReference>
<dbReference type="InterPro" id="IPR036397">
    <property type="entry name" value="RNaseH_sf"/>
</dbReference>
<feature type="compositionally biased region" description="Basic and acidic residues" evidence="1">
    <location>
        <begin position="854"/>
        <end position="878"/>
    </location>
</feature>
<dbReference type="Gene3D" id="1.10.150.20">
    <property type="entry name" value="5' to 3' exonuclease, C-terminal subdomain"/>
    <property type="match status" value="1"/>
</dbReference>
<evidence type="ECO:0000259" key="2">
    <source>
        <dbReference type="PROSITE" id="PS51199"/>
    </source>
</evidence>
<feature type="domain" description="SF4 helicase" evidence="2">
    <location>
        <begin position="600"/>
        <end position="848"/>
    </location>
</feature>
<dbReference type="GO" id="GO:0043139">
    <property type="term" value="F:5'-3' DNA helicase activity"/>
    <property type="evidence" value="ECO:0007669"/>
    <property type="project" value="InterPro"/>
</dbReference>
<sequence>MTGGSAKRWFEGLVVKHTSRSRKLLPRLLCWLWVALSVSSTSCLGLRPGSNAISQALGATEAVTPAAIGLHSAYQLASVAARHVDKTAGMHSTLTALRRQKAPAAARGIRGLLRYWGVPASQPLNTPALSTVSAVSSLGDSAFVNNGASGPRFADRAQKTTLETTGKDAGALSNTGNLSHQNEVDFICGDRSRLAGLHAHAADYSGYRSGYEPNSITATDVQYMPDSSDYTTFVSHHYRILTGDIVEYLRRKRIEYVESPIKLTLKFCPFCPPHKYKSDNLYKHEIFKNSGNSYCHRCGYKGSLYDFKAAMGDLPGGMIEEAMNPSFCGNPFSFPTAPEPAVTMTNVTQYEMNLFHGERYKPVLDYLTETRGIAVETLKRYRVGAGEFTFSHGVGKGETELCIVFPWLMGKSAEGNSELVVNRIKVRSIQDKSRMKLVPRGGSWGMFGEHLVASELDKPAGVPKSVVLTEGEFDAMIVNQTTGRVAVSLPNGSNSLPVALLPRMEKLDHIYLWMDFDAAGQGSVDHFASKLGIQRTRVVRDVYERPSGSTASRIPKDANEVFLSGLSVPAYVDAAAPMSHSQILNFNDIRQNVFDELSNPTATSGISSITLPGLSQLLKGHRRGELTVWTGATGSGKTTILSQLSLDYCMQGVSTLWGSFEINNVRLAKTMLRQFSGRNLETSLEDFNYYADRFAELPLRFMKFHGSTSIDQVIDAMDYAVYVHDVRHIIIDNLQFMLSGQNARVGEVWEIQNKAIEKFRRFATHKNVHVSLVVHPRKEADGTALGMSSVFGSVKSTQEADNVLILQNVVGENRCIDVKKNRFAGNLGRVTFRFDPLSLTAEEMKVTEFVLESKPEHKDEGVKTNKAFDKLRPPEPRRSASKPTAGSNKSSKPSALSHATSSFAAAQLVSTSVSSASRPMSTYRLNSVMDDERNQSGFVHDSDLEEAVDQGGFALGDLFVPSAADPRISANSPSLTSEGSTVASDTENSHAQATSAASTPSTPEDPPKRGRKTKKPEPERVEYDERISMRGCTVTRGSSIKEYRDFIKANGLGELIKTAGKGVVKTEIYDKIKNHVPPSSVLTSGQTGAPTPAPTVDVSHMDFGVSTVEPLLTLENTDVPIYDDLPGFRSRVLRRTGQGALMTKATVNPLGSVNLPVYTLSEGSDDLLSKGLIYVRDAQLLQRLAPLFKHTKLCTLDIETTGLSHRTDRIRLLQISTPDHPSVILDVFKLSVEALRDCRWLRSLLSSSAVKVLHNGKFDINFLSFNGLPVAGPVFDTMIAAKLLSATRFNWSCKLGHVAERYLNLALDKSQQFSDWTLEPLFEEQVIYASRDTAVLLPLYFVLQEKLKNERLDTIAAIENKCVLAVCQMEQNGIRVDRDRLQSLQRELNAENAAAMQRLGEALGVTNNPNFNYNSQRQLLQALQQLKVMDKSRRMLIQDTSERTLARNTYHPAVAALRDYRKTNKAVTAFTEKIPDHIDPATGRIYPNINQIGAESGRFSCDNPNLQQIPRDRRFRECFVADPGHKFVIADFSQIELRIAADIAEDRKMIEAYASGQDLHSLTASLVKGKPMSEVTKDERQLAKAVNFGLIFGMSLAGFRSYAESGYGVQLSVGEAREIYDSFFRNFSGITAWHERMKNSKPMSVRTLSNRLSVFDQFSFTRSLNYPVQGTSADITKEAMALLVDRVGEFSGRMVLCIHDEIILEVPDRHTDQALRVLIETMEAAGNKFLRHVPCEAVGSIGDSWADK</sequence>
<dbReference type="SUPFAM" id="SSF56731">
    <property type="entry name" value="DNA primase core"/>
    <property type="match status" value="1"/>
</dbReference>
<dbReference type="GO" id="GO:0003887">
    <property type="term" value="F:DNA-directed DNA polymerase activity"/>
    <property type="evidence" value="ECO:0007669"/>
    <property type="project" value="InterPro"/>
</dbReference>
<dbReference type="Gene3D" id="3.30.70.370">
    <property type="match status" value="1"/>
</dbReference>
<dbReference type="GO" id="GO:0003697">
    <property type="term" value="F:single-stranded DNA binding"/>
    <property type="evidence" value="ECO:0007669"/>
    <property type="project" value="InterPro"/>
</dbReference>
<feature type="region of interest" description="Disordered" evidence="1">
    <location>
        <begin position="968"/>
        <end position="1023"/>
    </location>
</feature>
<dbReference type="GeneID" id="94197529"/>
<dbReference type="SMART" id="SM00474">
    <property type="entry name" value="35EXOc"/>
    <property type="match status" value="1"/>
</dbReference>
<dbReference type="PANTHER" id="PTHR12873:SF0">
    <property type="entry name" value="TWINKLE MTDNA HELICASE"/>
    <property type="match status" value="1"/>
</dbReference>
<name>A0AAV4M261_BABCB</name>
<dbReference type="Gene3D" id="1.20.1060.10">
    <property type="entry name" value="Taq DNA Polymerase, Chain T, domain 4"/>
    <property type="match status" value="1"/>
</dbReference>
<gene>
    <name evidence="3" type="ORF">BcabD6B2_54840</name>
</gene>
<feature type="compositionally biased region" description="Polar residues" evidence="1">
    <location>
        <begin position="881"/>
        <end position="898"/>
    </location>
</feature>
<accession>A0AAV4M261</accession>
<dbReference type="CDD" id="cd01029">
    <property type="entry name" value="TOPRIM_primases"/>
    <property type="match status" value="1"/>
</dbReference>